<dbReference type="Pfam" id="PF00069">
    <property type="entry name" value="Pkinase"/>
    <property type="match status" value="1"/>
</dbReference>
<keyword evidence="8 15" id="KW-0547">Nucleotide-binding</keyword>
<keyword evidence="7" id="KW-0479">Metal-binding</keyword>
<evidence type="ECO:0000259" key="17">
    <source>
        <dbReference type="PROSITE" id="PS50011"/>
    </source>
</evidence>
<keyword evidence="5" id="KW-0723">Serine/threonine-protein kinase</keyword>
<dbReference type="GO" id="GO:0004674">
    <property type="term" value="F:protein serine/threonine kinase activity"/>
    <property type="evidence" value="ECO:0007669"/>
    <property type="project" value="UniProtKB-KW"/>
</dbReference>
<keyword evidence="11" id="KW-0460">Magnesium</keyword>
<comment type="cofactor">
    <cofactor evidence="2">
        <name>Mg(2+)</name>
        <dbReference type="ChEBI" id="CHEBI:18420"/>
    </cofactor>
</comment>
<evidence type="ECO:0000256" key="12">
    <source>
        <dbReference type="ARBA" id="ARBA00023211"/>
    </source>
</evidence>
<evidence type="ECO:0000256" key="5">
    <source>
        <dbReference type="ARBA" id="ARBA00022527"/>
    </source>
</evidence>
<feature type="domain" description="Protein kinase" evidence="17">
    <location>
        <begin position="193"/>
        <end position="458"/>
    </location>
</feature>
<dbReference type="GO" id="GO:0005737">
    <property type="term" value="C:cytoplasm"/>
    <property type="evidence" value="ECO:0007669"/>
    <property type="project" value="TreeGrafter"/>
</dbReference>
<organism evidence="18 19">
    <name type="scientific">Ramazzottius varieornatus</name>
    <name type="common">Water bear</name>
    <name type="synonym">Tardigrade</name>
    <dbReference type="NCBI Taxonomy" id="947166"/>
    <lineage>
        <taxon>Eukaryota</taxon>
        <taxon>Metazoa</taxon>
        <taxon>Ecdysozoa</taxon>
        <taxon>Tardigrada</taxon>
        <taxon>Eutardigrada</taxon>
        <taxon>Parachela</taxon>
        <taxon>Hypsibioidea</taxon>
        <taxon>Ramazzottiidae</taxon>
        <taxon>Ramazzottius</taxon>
    </lineage>
</organism>
<dbReference type="FunFam" id="1.10.510.10:FF:000571">
    <property type="entry name" value="Maternal embryonic leucine zipper kinase"/>
    <property type="match status" value="1"/>
</dbReference>
<evidence type="ECO:0000256" key="14">
    <source>
        <dbReference type="ARBA" id="ARBA00048679"/>
    </source>
</evidence>
<dbReference type="PANTHER" id="PTHR24346">
    <property type="entry name" value="MAP/MICROTUBULE AFFINITY-REGULATING KINASE"/>
    <property type="match status" value="1"/>
</dbReference>
<evidence type="ECO:0000256" key="2">
    <source>
        <dbReference type="ARBA" id="ARBA00001946"/>
    </source>
</evidence>
<evidence type="ECO:0000256" key="9">
    <source>
        <dbReference type="ARBA" id="ARBA00022777"/>
    </source>
</evidence>
<dbReference type="STRING" id="947166.A0A1D1VP71"/>
<evidence type="ECO:0000256" key="15">
    <source>
        <dbReference type="PROSITE-ProRule" id="PRU10141"/>
    </source>
</evidence>
<dbReference type="Proteomes" id="UP000186922">
    <property type="component" value="Unassembled WGS sequence"/>
</dbReference>
<keyword evidence="12" id="KW-0464">Manganese</keyword>
<dbReference type="InterPro" id="IPR000719">
    <property type="entry name" value="Prot_kinase_dom"/>
</dbReference>
<dbReference type="PROSITE" id="PS00108">
    <property type="entry name" value="PROTEIN_KINASE_ST"/>
    <property type="match status" value="1"/>
</dbReference>
<dbReference type="PROSITE" id="PS00107">
    <property type="entry name" value="PROTEIN_KINASE_ATP"/>
    <property type="match status" value="1"/>
</dbReference>
<keyword evidence="6" id="KW-0808">Transferase</keyword>
<evidence type="ECO:0000256" key="10">
    <source>
        <dbReference type="ARBA" id="ARBA00022840"/>
    </source>
</evidence>
<evidence type="ECO:0000256" key="13">
    <source>
        <dbReference type="ARBA" id="ARBA00047899"/>
    </source>
</evidence>
<dbReference type="GO" id="GO:0035556">
    <property type="term" value="P:intracellular signal transduction"/>
    <property type="evidence" value="ECO:0007669"/>
    <property type="project" value="TreeGrafter"/>
</dbReference>
<name>A0A1D1VP71_RAMVA</name>
<comment type="cofactor">
    <cofactor evidence="1">
        <name>Mn(2+)</name>
        <dbReference type="ChEBI" id="CHEBI:29035"/>
    </cofactor>
</comment>
<sequence>MPATASPDCMAICVPAEQNETFVDSVDLLNEDDDGLPQAESLSLLSQQHRKDVVLATIHEGSFPHEPDILTPVSHLLPPIPEADGWSDNEVENHEKSLDDYEEDDFLEDGYAGQRFLRDEEDFVAPTYARTVHDEELNQSTVRLFHDLMRISSHDHTVLNGTDSHQYLFQHFDADNLEFDAAVAVRPKFIGQYLMGDCLGEGSYAKVKEALNTETLERAAVKIFSPVKLKRIPNGMQNVLKEVRILQKLIHPNVCRMKELLKKEEKKKLYLIMDYAVCAISDLTKTLPQERLPAWKAHYYFVQLLDGLQYCHSRGVVHKDLKPSNLVITTQDTLKIIDFGVAEQLSPYSATDLISSSQGCPAVQPPEVADGVELFSGFKLDVWSCGVTFFSLCAGNSRFPFVGETVYELFANISERPHEMPADIRNTEPEFCAVIDAMLQKKEANRPSLDELRYHPWVRRHWPMPPEGFPIQDFILQAETRSVDSFLPYIHAHLQLSLSSTTSRAASIAGCGAAGGRCANHHYHYPRCHNHHLTHQSSIRRSSQKLQAGRRLSTDSRRLMHNRSVHSSVNRGMDSRGSKGAQVAHTTTVAQGPTDQGCFSFKKWKFCRVT</sequence>
<dbReference type="GO" id="GO:0005524">
    <property type="term" value="F:ATP binding"/>
    <property type="evidence" value="ECO:0007669"/>
    <property type="project" value="UniProtKB-UniRule"/>
</dbReference>
<evidence type="ECO:0000256" key="11">
    <source>
        <dbReference type="ARBA" id="ARBA00022842"/>
    </source>
</evidence>
<dbReference type="OrthoDB" id="68483at2759"/>
<protein>
    <recommendedName>
        <fullName evidence="4">non-specific serine/threonine protein kinase</fullName>
        <ecNumber evidence="4">2.7.11.1</ecNumber>
    </recommendedName>
</protein>
<keyword evidence="9" id="KW-0418">Kinase</keyword>
<dbReference type="InterPro" id="IPR017441">
    <property type="entry name" value="Protein_kinase_ATP_BS"/>
</dbReference>
<comment type="catalytic activity">
    <reaction evidence="13">
        <text>L-threonyl-[protein] + ATP = O-phospho-L-threonyl-[protein] + ADP + H(+)</text>
        <dbReference type="Rhea" id="RHEA:46608"/>
        <dbReference type="Rhea" id="RHEA-COMP:11060"/>
        <dbReference type="Rhea" id="RHEA-COMP:11605"/>
        <dbReference type="ChEBI" id="CHEBI:15378"/>
        <dbReference type="ChEBI" id="CHEBI:30013"/>
        <dbReference type="ChEBI" id="CHEBI:30616"/>
        <dbReference type="ChEBI" id="CHEBI:61977"/>
        <dbReference type="ChEBI" id="CHEBI:456216"/>
        <dbReference type="EC" id="2.7.11.1"/>
    </reaction>
</comment>
<evidence type="ECO:0000256" key="8">
    <source>
        <dbReference type="ARBA" id="ARBA00022741"/>
    </source>
</evidence>
<keyword evidence="19" id="KW-1185">Reference proteome</keyword>
<dbReference type="SMART" id="SM00220">
    <property type="entry name" value="S_TKc"/>
    <property type="match status" value="1"/>
</dbReference>
<evidence type="ECO:0000256" key="6">
    <source>
        <dbReference type="ARBA" id="ARBA00022679"/>
    </source>
</evidence>
<dbReference type="Gene3D" id="3.30.200.20">
    <property type="entry name" value="Phosphorylase Kinase, domain 1"/>
    <property type="match status" value="1"/>
</dbReference>
<dbReference type="PANTHER" id="PTHR24346:SF94">
    <property type="entry name" value="NON-SPECIFIC SERINE_THREONINE PROTEIN KINASE"/>
    <property type="match status" value="1"/>
</dbReference>
<comment type="catalytic activity">
    <reaction evidence="14">
        <text>L-seryl-[protein] + ATP = O-phospho-L-seryl-[protein] + ADP + H(+)</text>
        <dbReference type="Rhea" id="RHEA:17989"/>
        <dbReference type="Rhea" id="RHEA-COMP:9863"/>
        <dbReference type="Rhea" id="RHEA-COMP:11604"/>
        <dbReference type="ChEBI" id="CHEBI:15378"/>
        <dbReference type="ChEBI" id="CHEBI:29999"/>
        <dbReference type="ChEBI" id="CHEBI:30616"/>
        <dbReference type="ChEBI" id="CHEBI:83421"/>
        <dbReference type="ChEBI" id="CHEBI:456216"/>
        <dbReference type="EC" id="2.7.11.1"/>
    </reaction>
</comment>
<feature type="binding site" evidence="15">
    <location>
        <position position="228"/>
    </location>
    <ligand>
        <name>ATP</name>
        <dbReference type="ChEBI" id="CHEBI:30616"/>
    </ligand>
</feature>
<comment type="caution">
    <text evidence="18">The sequence shown here is derived from an EMBL/GenBank/DDBJ whole genome shotgun (WGS) entry which is preliminary data.</text>
</comment>
<feature type="region of interest" description="Disordered" evidence="16">
    <location>
        <begin position="536"/>
        <end position="555"/>
    </location>
</feature>
<gene>
    <name evidence="18" type="primary">RvY_13166-1</name>
    <name evidence="18" type="synonym">RvY_13166.1</name>
    <name evidence="18" type="ORF">RvY_13166</name>
</gene>
<dbReference type="EMBL" id="BDGG01000008">
    <property type="protein sequence ID" value="GAV02626.1"/>
    <property type="molecule type" value="Genomic_DNA"/>
</dbReference>
<comment type="similarity">
    <text evidence="3">Belongs to the protein kinase superfamily. CAMK Ser/Thr protein kinase family. LKB1 subfamily.</text>
</comment>
<proteinExistence type="inferred from homology"/>
<evidence type="ECO:0000256" key="1">
    <source>
        <dbReference type="ARBA" id="ARBA00001936"/>
    </source>
</evidence>
<evidence type="ECO:0000256" key="3">
    <source>
        <dbReference type="ARBA" id="ARBA00009985"/>
    </source>
</evidence>
<evidence type="ECO:0000256" key="7">
    <source>
        <dbReference type="ARBA" id="ARBA00022723"/>
    </source>
</evidence>
<dbReference type="EC" id="2.7.11.1" evidence="4"/>
<dbReference type="PROSITE" id="PS50011">
    <property type="entry name" value="PROTEIN_KINASE_DOM"/>
    <property type="match status" value="1"/>
</dbReference>
<evidence type="ECO:0000256" key="4">
    <source>
        <dbReference type="ARBA" id="ARBA00012513"/>
    </source>
</evidence>
<reference evidence="18 19" key="1">
    <citation type="journal article" date="2016" name="Nat. Commun.">
        <title>Extremotolerant tardigrade genome and improved radiotolerance of human cultured cells by tardigrade-unique protein.</title>
        <authorList>
            <person name="Hashimoto T."/>
            <person name="Horikawa D.D."/>
            <person name="Saito Y."/>
            <person name="Kuwahara H."/>
            <person name="Kozuka-Hata H."/>
            <person name="Shin-I T."/>
            <person name="Minakuchi Y."/>
            <person name="Ohishi K."/>
            <person name="Motoyama A."/>
            <person name="Aizu T."/>
            <person name="Enomoto A."/>
            <person name="Kondo K."/>
            <person name="Tanaka S."/>
            <person name="Hara Y."/>
            <person name="Koshikawa S."/>
            <person name="Sagara H."/>
            <person name="Miura T."/>
            <person name="Yokobori S."/>
            <person name="Miyagawa K."/>
            <person name="Suzuki Y."/>
            <person name="Kubo T."/>
            <person name="Oyama M."/>
            <person name="Kohara Y."/>
            <person name="Fujiyama A."/>
            <person name="Arakawa K."/>
            <person name="Katayama T."/>
            <person name="Toyoda A."/>
            <person name="Kunieda T."/>
        </authorList>
    </citation>
    <scope>NUCLEOTIDE SEQUENCE [LARGE SCALE GENOMIC DNA]</scope>
    <source>
        <strain evidence="18 19">YOKOZUNA-1</strain>
    </source>
</reference>
<dbReference type="InterPro" id="IPR011009">
    <property type="entry name" value="Kinase-like_dom_sf"/>
</dbReference>
<evidence type="ECO:0000313" key="19">
    <source>
        <dbReference type="Proteomes" id="UP000186922"/>
    </source>
</evidence>
<keyword evidence="10 15" id="KW-0067">ATP-binding</keyword>
<evidence type="ECO:0000256" key="16">
    <source>
        <dbReference type="SAM" id="MobiDB-lite"/>
    </source>
</evidence>
<dbReference type="GO" id="GO:0046872">
    <property type="term" value="F:metal ion binding"/>
    <property type="evidence" value="ECO:0007669"/>
    <property type="project" value="UniProtKB-KW"/>
</dbReference>
<dbReference type="InterPro" id="IPR008271">
    <property type="entry name" value="Ser/Thr_kinase_AS"/>
</dbReference>
<dbReference type="SUPFAM" id="SSF56112">
    <property type="entry name" value="Protein kinase-like (PK-like)"/>
    <property type="match status" value="1"/>
</dbReference>
<feature type="compositionally biased region" description="Polar residues" evidence="16">
    <location>
        <begin position="536"/>
        <end position="546"/>
    </location>
</feature>
<evidence type="ECO:0000313" key="18">
    <source>
        <dbReference type="EMBL" id="GAV02626.1"/>
    </source>
</evidence>
<dbReference type="Gene3D" id="1.10.510.10">
    <property type="entry name" value="Transferase(Phosphotransferase) domain 1"/>
    <property type="match status" value="1"/>
</dbReference>
<accession>A0A1D1VP71</accession>
<dbReference type="AlphaFoldDB" id="A0A1D1VP71"/>